<evidence type="ECO:0000313" key="2">
    <source>
        <dbReference type="EMBL" id="WZK88518.1"/>
    </source>
</evidence>
<feature type="signal peptide" evidence="1">
    <location>
        <begin position="1"/>
        <end position="21"/>
    </location>
</feature>
<accession>A0ABZ2XRL9</accession>
<proteinExistence type="predicted"/>
<dbReference type="EMBL" id="CP123584">
    <property type="protein sequence ID" value="WZK88518.1"/>
    <property type="molecule type" value="Genomic_DNA"/>
</dbReference>
<evidence type="ECO:0000256" key="1">
    <source>
        <dbReference type="SAM" id="SignalP"/>
    </source>
</evidence>
<keyword evidence="1" id="KW-0732">Signal</keyword>
<feature type="chain" id="PRO_5047511414" evidence="1">
    <location>
        <begin position="22"/>
        <end position="94"/>
    </location>
</feature>
<reference evidence="2 3" key="1">
    <citation type="submission" date="2023-04" db="EMBL/GenBank/DDBJ databases">
        <title>Complete genome sequence of Alisedimentitalea scapharcae.</title>
        <authorList>
            <person name="Rong J.-C."/>
            <person name="Yi M.-L."/>
            <person name="Zhao Q."/>
        </authorList>
    </citation>
    <scope>NUCLEOTIDE SEQUENCE [LARGE SCALE GENOMIC DNA]</scope>
    <source>
        <strain evidence="2 3">KCTC 42119</strain>
    </source>
</reference>
<dbReference type="RefSeq" id="WP_406645901.1">
    <property type="nucleotide sequence ID" value="NZ_CP123584.1"/>
</dbReference>
<gene>
    <name evidence="2" type="ORF">QEZ52_18225</name>
</gene>
<keyword evidence="3" id="KW-1185">Reference proteome</keyword>
<sequence length="94" mass="10165">MRGLLTVFSAAVALGAGQGMAEQSWNTVEGMSSAKLAVAGADLVGSSIGQTERGEVIMTHWRVVEGQMAGSYFRCFEVKRYQDKIDVAYCQRAQ</sequence>
<name>A0ABZ2XRL9_9RHOB</name>
<evidence type="ECO:0000313" key="3">
    <source>
        <dbReference type="Proteomes" id="UP001623232"/>
    </source>
</evidence>
<organism evidence="2 3">
    <name type="scientific">Aliisedimentitalea scapharcae</name>
    <dbReference type="NCBI Taxonomy" id="1524259"/>
    <lineage>
        <taxon>Bacteria</taxon>
        <taxon>Pseudomonadati</taxon>
        <taxon>Pseudomonadota</taxon>
        <taxon>Alphaproteobacteria</taxon>
        <taxon>Rhodobacterales</taxon>
        <taxon>Roseobacteraceae</taxon>
        <taxon>Aliisedimentitalea</taxon>
    </lineage>
</organism>
<dbReference type="Proteomes" id="UP001623232">
    <property type="component" value="Chromosome"/>
</dbReference>
<protein>
    <submittedName>
        <fullName evidence="2">Uncharacterized protein</fullName>
    </submittedName>
</protein>